<proteinExistence type="predicted"/>
<dbReference type="EMBL" id="CAKOAT010072932">
    <property type="protein sequence ID" value="CAH8311329.1"/>
    <property type="molecule type" value="Genomic_DNA"/>
</dbReference>
<sequence>MNERFAINSGGIQNLQTTEEGSNLSNPQKLMLDAFKGAPQVPKIQDSMVGDGSHSKARKSLKFEEEIDAEEVDNKRFESLVDDNIHREEARKKAADMVEQDMNSALDDAHMMIEGELLSDSELLSEDWEEGEVPDLMEEADMEAADMEAENGKMLDVEMKEHAILADQNIKEVNVVKPAKKKGVKTGTFGGTTKKRIVQTILSPRKNKLPKGPMKNGGKDNGEGKKNVPKAKEALE</sequence>
<dbReference type="Proteomes" id="UP001642260">
    <property type="component" value="Unassembled WGS sequence"/>
</dbReference>
<evidence type="ECO:0000256" key="1">
    <source>
        <dbReference type="SAM" id="MobiDB-lite"/>
    </source>
</evidence>
<feature type="region of interest" description="Disordered" evidence="1">
    <location>
        <begin position="1"/>
        <end position="25"/>
    </location>
</feature>
<protein>
    <submittedName>
        <fullName evidence="2">Uncharacterized protein</fullName>
    </submittedName>
</protein>
<dbReference type="AlphaFoldDB" id="A0ABC8JAX2"/>
<keyword evidence="3" id="KW-1185">Reference proteome</keyword>
<feature type="compositionally biased region" description="Polar residues" evidence="1">
    <location>
        <begin position="10"/>
        <end position="25"/>
    </location>
</feature>
<accession>A0ABC8JAX2</accession>
<name>A0ABC8JAX2_ERUVS</name>
<gene>
    <name evidence="2" type="ORF">ERUC_LOCUS5928</name>
</gene>
<comment type="caution">
    <text evidence="2">The sequence shown here is derived from an EMBL/GenBank/DDBJ whole genome shotgun (WGS) entry which is preliminary data.</text>
</comment>
<evidence type="ECO:0000313" key="3">
    <source>
        <dbReference type="Proteomes" id="UP001642260"/>
    </source>
</evidence>
<reference evidence="2 3" key="1">
    <citation type="submission" date="2022-03" db="EMBL/GenBank/DDBJ databases">
        <authorList>
            <person name="Macdonald S."/>
            <person name="Ahmed S."/>
            <person name="Newling K."/>
        </authorList>
    </citation>
    <scope>NUCLEOTIDE SEQUENCE [LARGE SCALE GENOMIC DNA]</scope>
</reference>
<evidence type="ECO:0000313" key="2">
    <source>
        <dbReference type="EMBL" id="CAH8311329.1"/>
    </source>
</evidence>
<feature type="compositionally biased region" description="Basic and acidic residues" evidence="1">
    <location>
        <begin position="217"/>
        <end position="236"/>
    </location>
</feature>
<organism evidence="2 3">
    <name type="scientific">Eruca vesicaria subsp. sativa</name>
    <name type="common">Garden rocket</name>
    <name type="synonym">Eruca sativa</name>
    <dbReference type="NCBI Taxonomy" id="29727"/>
    <lineage>
        <taxon>Eukaryota</taxon>
        <taxon>Viridiplantae</taxon>
        <taxon>Streptophyta</taxon>
        <taxon>Embryophyta</taxon>
        <taxon>Tracheophyta</taxon>
        <taxon>Spermatophyta</taxon>
        <taxon>Magnoliopsida</taxon>
        <taxon>eudicotyledons</taxon>
        <taxon>Gunneridae</taxon>
        <taxon>Pentapetalae</taxon>
        <taxon>rosids</taxon>
        <taxon>malvids</taxon>
        <taxon>Brassicales</taxon>
        <taxon>Brassicaceae</taxon>
        <taxon>Brassiceae</taxon>
        <taxon>Eruca</taxon>
    </lineage>
</organism>
<feature type="region of interest" description="Disordered" evidence="1">
    <location>
        <begin position="195"/>
        <end position="236"/>
    </location>
</feature>